<gene>
    <name evidence="7" type="ORF">CMU_024210</name>
</gene>
<dbReference type="GeneID" id="6995184"/>
<organism evidence="7 8">
    <name type="scientific">Cryptosporidium muris (strain RN66)</name>
    <dbReference type="NCBI Taxonomy" id="441375"/>
    <lineage>
        <taxon>Eukaryota</taxon>
        <taxon>Sar</taxon>
        <taxon>Alveolata</taxon>
        <taxon>Apicomplexa</taxon>
        <taxon>Conoidasida</taxon>
        <taxon>Coccidia</taxon>
        <taxon>Eucoccidiorida</taxon>
        <taxon>Eimeriorina</taxon>
        <taxon>Cryptosporidiidae</taxon>
        <taxon>Cryptosporidium</taxon>
    </lineage>
</organism>
<keyword evidence="2" id="KW-0256">Endoplasmic reticulum</keyword>
<keyword evidence="1 6" id="KW-0812">Transmembrane</keyword>
<reference evidence="7" key="1">
    <citation type="submission" date="2008-06" db="EMBL/GenBank/DDBJ databases">
        <authorList>
            <person name="Lorenzi H."/>
            <person name="Inman J."/>
            <person name="Miller J."/>
            <person name="Schobel S."/>
            <person name="Amedeo P."/>
            <person name="Caler E.V."/>
            <person name="da Silva J."/>
        </authorList>
    </citation>
    <scope>NUCLEOTIDE SEQUENCE [LARGE SCALE GENOMIC DNA]</scope>
    <source>
        <strain evidence="7">RN66</strain>
    </source>
</reference>
<dbReference type="Pfam" id="PF09446">
    <property type="entry name" value="VMA21"/>
    <property type="match status" value="1"/>
</dbReference>
<feature type="transmembrane region" description="Helical" evidence="6">
    <location>
        <begin position="61"/>
        <end position="82"/>
    </location>
</feature>
<keyword evidence="8" id="KW-1185">Reference proteome</keyword>
<evidence type="ECO:0000313" key="8">
    <source>
        <dbReference type="Proteomes" id="UP000001460"/>
    </source>
</evidence>
<accession>B6AC63</accession>
<dbReference type="InterPro" id="IPR019013">
    <property type="entry name" value="Vma21"/>
</dbReference>
<protein>
    <recommendedName>
        <fullName evidence="9">Vacuolar ATPase assembly integral membrane protein VMA21 homolog</fullName>
    </recommendedName>
</protein>
<dbReference type="GO" id="GO:0031410">
    <property type="term" value="C:cytoplasmic vesicle"/>
    <property type="evidence" value="ECO:0007669"/>
    <property type="project" value="UniProtKB-KW"/>
</dbReference>
<evidence type="ECO:0000313" key="7">
    <source>
        <dbReference type="EMBL" id="EEA05416.1"/>
    </source>
</evidence>
<evidence type="ECO:0000256" key="5">
    <source>
        <dbReference type="ARBA" id="ARBA00023329"/>
    </source>
</evidence>
<sequence length="111" mass="12746">MRSKDSCVGPAPSGIPRILNDTFNKTVLHEFFIFSVFLALLPCGIFFVGPYLLKFVLNKNYILLASAILSVIVVNIICYIYIYRAYIQEKSEWEHIGPPCLSQKEESRKER</sequence>
<dbReference type="AlphaFoldDB" id="B6AC63"/>
<proteinExistence type="predicted"/>
<dbReference type="RefSeq" id="XP_002139765.1">
    <property type="nucleotide sequence ID" value="XM_002139729.1"/>
</dbReference>
<name>B6AC63_CRYMR</name>
<dbReference type="EMBL" id="DS989727">
    <property type="protein sequence ID" value="EEA05416.1"/>
    <property type="molecule type" value="Genomic_DNA"/>
</dbReference>
<evidence type="ECO:0008006" key="9">
    <source>
        <dbReference type="Google" id="ProtNLM"/>
    </source>
</evidence>
<dbReference type="VEuPathDB" id="CryptoDB:CMU_024210"/>
<dbReference type="OrthoDB" id="343306at2759"/>
<evidence type="ECO:0000256" key="3">
    <source>
        <dbReference type="ARBA" id="ARBA00022989"/>
    </source>
</evidence>
<evidence type="ECO:0000256" key="1">
    <source>
        <dbReference type="ARBA" id="ARBA00022692"/>
    </source>
</evidence>
<keyword evidence="5" id="KW-0968">Cytoplasmic vesicle</keyword>
<keyword evidence="3 6" id="KW-1133">Transmembrane helix</keyword>
<evidence type="ECO:0000256" key="2">
    <source>
        <dbReference type="ARBA" id="ARBA00022824"/>
    </source>
</evidence>
<evidence type="ECO:0000256" key="4">
    <source>
        <dbReference type="ARBA" id="ARBA00023136"/>
    </source>
</evidence>
<dbReference type="GO" id="GO:0070072">
    <property type="term" value="P:vacuolar proton-transporting V-type ATPase complex assembly"/>
    <property type="evidence" value="ECO:0007669"/>
    <property type="project" value="InterPro"/>
</dbReference>
<keyword evidence="4 6" id="KW-0472">Membrane</keyword>
<dbReference type="Proteomes" id="UP000001460">
    <property type="component" value="Unassembled WGS sequence"/>
</dbReference>
<feature type="transmembrane region" description="Helical" evidence="6">
    <location>
        <begin position="27"/>
        <end position="49"/>
    </location>
</feature>
<evidence type="ECO:0000256" key="6">
    <source>
        <dbReference type="SAM" id="Phobius"/>
    </source>
</evidence>